<protein>
    <submittedName>
        <fullName evidence="1">Armadillo-type protein</fullName>
    </submittedName>
</protein>
<comment type="caution">
    <text evidence="1">The sequence shown here is derived from an EMBL/GenBank/DDBJ whole genome shotgun (WGS) entry which is preliminary data.</text>
</comment>
<evidence type="ECO:0000313" key="1">
    <source>
        <dbReference type="EMBL" id="KAJ7026780.1"/>
    </source>
</evidence>
<reference evidence="1" key="1">
    <citation type="submission" date="2023-03" db="EMBL/GenBank/DDBJ databases">
        <title>Massive genome expansion in bonnet fungi (Mycena s.s.) driven by repeated elements and novel gene families across ecological guilds.</title>
        <authorList>
            <consortium name="Lawrence Berkeley National Laboratory"/>
            <person name="Harder C.B."/>
            <person name="Miyauchi S."/>
            <person name="Viragh M."/>
            <person name="Kuo A."/>
            <person name="Thoen E."/>
            <person name="Andreopoulos B."/>
            <person name="Lu D."/>
            <person name="Skrede I."/>
            <person name="Drula E."/>
            <person name="Henrissat B."/>
            <person name="Morin E."/>
            <person name="Kohler A."/>
            <person name="Barry K."/>
            <person name="LaButti K."/>
            <person name="Morin E."/>
            <person name="Salamov A."/>
            <person name="Lipzen A."/>
            <person name="Mereny Z."/>
            <person name="Hegedus B."/>
            <person name="Baldrian P."/>
            <person name="Stursova M."/>
            <person name="Weitz H."/>
            <person name="Taylor A."/>
            <person name="Grigoriev I.V."/>
            <person name="Nagy L.G."/>
            <person name="Martin F."/>
            <person name="Kauserud H."/>
        </authorList>
    </citation>
    <scope>NUCLEOTIDE SEQUENCE</scope>
    <source>
        <strain evidence="1">CBHHK200</strain>
    </source>
</reference>
<sequence>MAPLRRWATRESVLSWWSDSNSLGATIPLHTMAKPLMKHLYHRQAAGIILNSTPLSVDKLEVLTTYLNFKEISSSTKVLVLDHLRLRAWQSEEEANMIVGANTLDYVDELLQSSNPDVLLFTCRLLRNLVYYESLKPAVTESDSCSRLVSLLCHPSTRVQEEAVNALACISAGSYNSASCVVRANALDPVLQLLASQNFGVRLHTCWMLGNIARHSAFNRTVLELDSVARLMSLLQPTNWRISDGTRRELRWLNLAARDISMAHRNVVYALACISAGSEYGVRSLVKANILVQLPPLMESPNPDVVRLACKMLGEIAQHKAFTSAVLELRPLTRLVSLLKDSSPGIRQEAAFAVRCIIGLPNEKTVGVHTTAITHEPRILATSIPSTGIWEHFRRSYKPRKSLLGELVDVDEYSCHSSPRITGTSIGPPAW</sequence>
<organism evidence="1 2">
    <name type="scientific">Mycena alexandri</name>
    <dbReference type="NCBI Taxonomy" id="1745969"/>
    <lineage>
        <taxon>Eukaryota</taxon>
        <taxon>Fungi</taxon>
        <taxon>Dikarya</taxon>
        <taxon>Basidiomycota</taxon>
        <taxon>Agaricomycotina</taxon>
        <taxon>Agaricomycetes</taxon>
        <taxon>Agaricomycetidae</taxon>
        <taxon>Agaricales</taxon>
        <taxon>Marasmiineae</taxon>
        <taxon>Mycenaceae</taxon>
        <taxon>Mycena</taxon>
    </lineage>
</organism>
<name>A0AAD6WW23_9AGAR</name>
<dbReference type="InterPro" id="IPR042856">
    <property type="entry name" value="RSP14"/>
</dbReference>
<dbReference type="PANTHER" id="PTHR15599">
    <property type="entry name" value="RTDR1"/>
    <property type="match status" value="1"/>
</dbReference>
<dbReference type="Proteomes" id="UP001218188">
    <property type="component" value="Unassembled WGS sequence"/>
</dbReference>
<accession>A0AAD6WW23</accession>
<dbReference type="InterPro" id="IPR016024">
    <property type="entry name" value="ARM-type_fold"/>
</dbReference>
<dbReference type="AlphaFoldDB" id="A0AAD6WW23"/>
<keyword evidence="2" id="KW-1185">Reference proteome</keyword>
<evidence type="ECO:0000313" key="2">
    <source>
        <dbReference type="Proteomes" id="UP001218188"/>
    </source>
</evidence>
<dbReference type="SMART" id="SM00185">
    <property type="entry name" value="ARM"/>
    <property type="match status" value="5"/>
</dbReference>
<proteinExistence type="predicted"/>
<dbReference type="SUPFAM" id="SSF48371">
    <property type="entry name" value="ARM repeat"/>
    <property type="match status" value="1"/>
</dbReference>
<dbReference type="Gene3D" id="1.25.10.10">
    <property type="entry name" value="Leucine-rich Repeat Variant"/>
    <property type="match status" value="2"/>
</dbReference>
<dbReference type="EMBL" id="JARJCM010000133">
    <property type="protein sequence ID" value="KAJ7026780.1"/>
    <property type="molecule type" value="Genomic_DNA"/>
</dbReference>
<dbReference type="PANTHER" id="PTHR15599:SF1">
    <property type="entry name" value="RADIAL SPOKE HEAD 14 HOMOLOG"/>
    <property type="match status" value="1"/>
</dbReference>
<dbReference type="InterPro" id="IPR011989">
    <property type="entry name" value="ARM-like"/>
</dbReference>
<dbReference type="Pfam" id="PF00514">
    <property type="entry name" value="Arm"/>
    <property type="match status" value="1"/>
</dbReference>
<gene>
    <name evidence="1" type="ORF">C8F04DRAFT_1238425</name>
</gene>
<dbReference type="InterPro" id="IPR000225">
    <property type="entry name" value="Armadillo"/>
</dbReference>